<feature type="domain" description="BMC" evidence="4">
    <location>
        <begin position="3"/>
        <end position="88"/>
    </location>
</feature>
<proteinExistence type="inferred from homology"/>
<keyword evidence="2" id="KW-1283">Bacterial microcompartment</keyword>
<gene>
    <name evidence="5" type="ORF">H8718_08355</name>
</gene>
<comment type="similarity">
    <text evidence="3">Belongs to the bacterial microcompartments protein family.</text>
</comment>
<evidence type="ECO:0000313" key="5">
    <source>
        <dbReference type="EMBL" id="MBC8579540.1"/>
    </source>
</evidence>
<dbReference type="Pfam" id="PF00936">
    <property type="entry name" value="BMC"/>
    <property type="match status" value="1"/>
</dbReference>
<dbReference type="InterPro" id="IPR000249">
    <property type="entry name" value="BMC_dom"/>
</dbReference>
<dbReference type="PANTHER" id="PTHR33941:SF11">
    <property type="entry name" value="BACTERIAL MICROCOMPARTMENT SHELL PROTEIN PDUJ"/>
    <property type="match status" value="1"/>
</dbReference>
<accession>A0A926EJ79</accession>
<dbReference type="Proteomes" id="UP000655830">
    <property type="component" value="Unassembled WGS sequence"/>
</dbReference>
<dbReference type="InterPro" id="IPR037233">
    <property type="entry name" value="CcmK-like_sf"/>
</dbReference>
<reference evidence="5" key="1">
    <citation type="submission" date="2020-08" db="EMBL/GenBank/DDBJ databases">
        <title>Genome public.</title>
        <authorList>
            <person name="Liu C."/>
            <person name="Sun Q."/>
        </authorList>
    </citation>
    <scope>NUCLEOTIDE SEQUENCE</scope>
    <source>
        <strain evidence="5">NSJ-12</strain>
    </source>
</reference>
<dbReference type="Gene3D" id="3.30.70.1710">
    <property type="match status" value="1"/>
</dbReference>
<dbReference type="AlphaFoldDB" id="A0A926EJ79"/>
<evidence type="ECO:0000256" key="2">
    <source>
        <dbReference type="ARBA" id="ARBA00024446"/>
    </source>
</evidence>
<dbReference type="PANTHER" id="PTHR33941">
    <property type="entry name" value="PROPANEDIOL UTILIZATION PROTEIN PDUA"/>
    <property type="match status" value="1"/>
</dbReference>
<dbReference type="RefSeq" id="WP_177671576.1">
    <property type="nucleotide sequence ID" value="NZ_JACRSY010000011.1"/>
</dbReference>
<organism evidence="5 6">
    <name type="scientific">Zhenhengia yiwuensis</name>
    <dbReference type="NCBI Taxonomy" id="2763666"/>
    <lineage>
        <taxon>Bacteria</taxon>
        <taxon>Bacillati</taxon>
        <taxon>Bacillota</taxon>
        <taxon>Clostridia</taxon>
        <taxon>Lachnospirales</taxon>
        <taxon>Lachnospiraceae</taxon>
        <taxon>Zhenhengia</taxon>
    </lineage>
</organism>
<dbReference type="InterPro" id="IPR050575">
    <property type="entry name" value="BMC_shell"/>
</dbReference>
<dbReference type="EMBL" id="JACRSY010000011">
    <property type="protein sequence ID" value="MBC8579540.1"/>
    <property type="molecule type" value="Genomic_DNA"/>
</dbReference>
<dbReference type="SMART" id="SM00877">
    <property type="entry name" value="BMC"/>
    <property type="match status" value="1"/>
</dbReference>
<dbReference type="InterPro" id="IPR044872">
    <property type="entry name" value="CcmK/CsoS1_BMC"/>
</dbReference>
<keyword evidence="6" id="KW-1185">Reference proteome</keyword>
<evidence type="ECO:0000256" key="3">
    <source>
        <dbReference type="PROSITE-ProRule" id="PRU01278"/>
    </source>
</evidence>
<comment type="subcellular location">
    <subcellularLocation>
        <location evidence="1">Bacterial microcompartment</location>
    </subcellularLocation>
</comment>
<evidence type="ECO:0000313" key="6">
    <source>
        <dbReference type="Proteomes" id="UP000655830"/>
    </source>
</evidence>
<name>A0A926EJ79_9FIRM</name>
<evidence type="ECO:0000256" key="1">
    <source>
        <dbReference type="ARBA" id="ARBA00024322"/>
    </source>
</evidence>
<comment type="caution">
    <text evidence="5">The sequence shown here is derived from an EMBL/GenBank/DDBJ whole genome shotgun (WGS) entry which is preliminary data.</text>
</comment>
<protein>
    <submittedName>
        <fullName evidence="5">BMC domain-containing protein</fullName>
    </submittedName>
</protein>
<dbReference type="GO" id="GO:0031469">
    <property type="term" value="C:bacterial microcompartment"/>
    <property type="evidence" value="ECO:0007669"/>
    <property type="project" value="UniProtKB-SubCell"/>
</dbReference>
<sequence length="96" mass="10003">MKAIGILEVASNVASIVALDAMAKASDVTLVTTEKALGGRLVSIVVQGSVADVKEAIEYGKVATEKVGKVAAVAIINNPHEEVQKVLLHSARKLRV</sequence>
<dbReference type="SUPFAM" id="SSF143414">
    <property type="entry name" value="CcmK-like"/>
    <property type="match status" value="1"/>
</dbReference>
<evidence type="ECO:0000259" key="4">
    <source>
        <dbReference type="PROSITE" id="PS51930"/>
    </source>
</evidence>
<dbReference type="PROSITE" id="PS51930">
    <property type="entry name" value="BMC_2"/>
    <property type="match status" value="1"/>
</dbReference>